<evidence type="ECO:0000313" key="9">
    <source>
        <dbReference type="EMBL" id="MDM7859568.1"/>
    </source>
</evidence>
<evidence type="ECO:0000256" key="1">
    <source>
        <dbReference type="ARBA" id="ARBA00001974"/>
    </source>
</evidence>
<dbReference type="PANTHER" id="PTHR43876">
    <property type="entry name" value="UBIQUINONE BIOSYNTHESIS MONOOXYGENASE COQ6, MITOCHONDRIAL"/>
    <property type="match status" value="1"/>
</dbReference>
<keyword evidence="10" id="KW-1185">Reference proteome</keyword>
<organism evidence="9 10">
    <name type="scientific">Alteromonas arenosi</name>
    <dbReference type="NCBI Taxonomy" id="3055817"/>
    <lineage>
        <taxon>Bacteria</taxon>
        <taxon>Pseudomonadati</taxon>
        <taxon>Pseudomonadota</taxon>
        <taxon>Gammaproteobacteria</taxon>
        <taxon>Alteromonadales</taxon>
        <taxon>Alteromonadaceae</taxon>
        <taxon>Alteromonas/Salinimonas group</taxon>
        <taxon>Alteromonas</taxon>
    </lineage>
</organism>
<sequence length="416" mass="45902">MTIGTAHQFDIAIVGGGTVGISLALGLLRDTELCIAVIEPNKFQKTTDHPGFDSRCLALGNSSFEYLTGLLSNVSTDAKPSFSHCPITHIQVSDRGFVGKCNLSAKELNVAQMGMVVPINELGQVLYADFHAALARYPERLSLVCPATIEAATQQRDAVALTLSTQEQLAVSMLVLADGGRSPLRQQLGFTEHSEDYNQTAIIANVQMQQPHANRAFERFTENGPIALLPLEDFVGSDTQYAGCTYSLVWTVASAESELLQRLLSDDAFFVQQLQHYIGQHHGRCVKVSERASYPLALRYTEQVQQHRCVVVGNAAQTLHPIAGQGFNLGLRDVIDLVALTAKTDKDELGSWQHLHRYATLRKPDRDLLMSATDTLVRSFSNHYWPLVLGRNLGLQTMNSMAMLRNNFARRAMGYR</sequence>
<dbReference type="RefSeq" id="WP_289363614.1">
    <property type="nucleotide sequence ID" value="NZ_JAUCBP010000002.1"/>
</dbReference>
<dbReference type="PRINTS" id="PR00420">
    <property type="entry name" value="RNGMNOXGNASE"/>
</dbReference>
<dbReference type="InterPro" id="IPR051205">
    <property type="entry name" value="UbiH/COQ6_monooxygenase"/>
</dbReference>
<dbReference type="Pfam" id="PF01494">
    <property type="entry name" value="FAD_binding_3"/>
    <property type="match status" value="1"/>
</dbReference>
<evidence type="ECO:0000256" key="2">
    <source>
        <dbReference type="ARBA" id="ARBA00004749"/>
    </source>
</evidence>
<dbReference type="InterPro" id="IPR018168">
    <property type="entry name" value="Ubi_Hdrlase_CS"/>
</dbReference>
<reference evidence="9 10" key="1">
    <citation type="submission" date="2023-06" db="EMBL/GenBank/DDBJ databases">
        <title>Alteromonas sp. ASW11-36 isolated from intertidal sand.</title>
        <authorList>
            <person name="Li Y."/>
        </authorList>
    </citation>
    <scope>NUCLEOTIDE SEQUENCE [LARGE SCALE GENOMIC DNA]</scope>
    <source>
        <strain evidence="9 10">ASW11-36</strain>
    </source>
</reference>
<dbReference type="Gene3D" id="3.50.50.60">
    <property type="entry name" value="FAD/NAD(P)-binding domain"/>
    <property type="match status" value="2"/>
</dbReference>
<comment type="similarity">
    <text evidence="3">Belongs to the UbiH/COQ6 family.</text>
</comment>
<dbReference type="PANTHER" id="PTHR43876:SF8">
    <property type="entry name" value="2-OCTAPRENYL-6-METHOXYPHENOL HYDROXYLASE"/>
    <property type="match status" value="1"/>
</dbReference>
<comment type="pathway">
    <text evidence="2">Cofactor biosynthesis; ubiquinone biosynthesis.</text>
</comment>
<dbReference type="PROSITE" id="PS01304">
    <property type="entry name" value="UBIH"/>
    <property type="match status" value="1"/>
</dbReference>
<evidence type="ECO:0000256" key="3">
    <source>
        <dbReference type="ARBA" id="ARBA00005349"/>
    </source>
</evidence>
<name>A0ABT7STQ1_9ALTE</name>
<evidence type="ECO:0000259" key="8">
    <source>
        <dbReference type="Pfam" id="PF01494"/>
    </source>
</evidence>
<keyword evidence="5" id="KW-0274">FAD</keyword>
<protein>
    <submittedName>
        <fullName evidence="9">FAD-dependent monooxygenase</fullName>
    </submittedName>
</protein>
<proteinExistence type="inferred from homology"/>
<dbReference type="InterPro" id="IPR002938">
    <property type="entry name" value="FAD-bd"/>
</dbReference>
<evidence type="ECO:0000256" key="7">
    <source>
        <dbReference type="ARBA" id="ARBA00023033"/>
    </source>
</evidence>
<gene>
    <name evidence="9" type="ORF">QTP81_02975</name>
</gene>
<keyword evidence="7 9" id="KW-0503">Monooxygenase</keyword>
<evidence type="ECO:0000256" key="6">
    <source>
        <dbReference type="ARBA" id="ARBA00023002"/>
    </source>
</evidence>
<evidence type="ECO:0000313" key="10">
    <source>
        <dbReference type="Proteomes" id="UP001234343"/>
    </source>
</evidence>
<dbReference type="Proteomes" id="UP001234343">
    <property type="component" value="Unassembled WGS sequence"/>
</dbReference>
<evidence type="ECO:0000256" key="5">
    <source>
        <dbReference type="ARBA" id="ARBA00022827"/>
    </source>
</evidence>
<feature type="domain" description="FAD-binding" evidence="8">
    <location>
        <begin position="10"/>
        <end position="362"/>
    </location>
</feature>
<keyword evidence="6" id="KW-0560">Oxidoreductase</keyword>
<dbReference type="EMBL" id="JAUCBP010000002">
    <property type="protein sequence ID" value="MDM7859568.1"/>
    <property type="molecule type" value="Genomic_DNA"/>
</dbReference>
<dbReference type="SUPFAM" id="SSF51905">
    <property type="entry name" value="FAD/NAD(P)-binding domain"/>
    <property type="match status" value="1"/>
</dbReference>
<dbReference type="NCBIfam" id="TIGR01988">
    <property type="entry name" value="Ubi-OHases"/>
    <property type="match status" value="1"/>
</dbReference>
<dbReference type="GO" id="GO:0004497">
    <property type="term" value="F:monooxygenase activity"/>
    <property type="evidence" value="ECO:0007669"/>
    <property type="project" value="UniProtKB-KW"/>
</dbReference>
<accession>A0ABT7STQ1</accession>
<keyword evidence="4" id="KW-0285">Flavoprotein</keyword>
<comment type="cofactor">
    <cofactor evidence="1">
        <name>FAD</name>
        <dbReference type="ChEBI" id="CHEBI:57692"/>
    </cofactor>
</comment>
<comment type="caution">
    <text evidence="9">The sequence shown here is derived from an EMBL/GenBank/DDBJ whole genome shotgun (WGS) entry which is preliminary data.</text>
</comment>
<evidence type="ECO:0000256" key="4">
    <source>
        <dbReference type="ARBA" id="ARBA00022630"/>
    </source>
</evidence>
<dbReference type="InterPro" id="IPR010971">
    <property type="entry name" value="UbiH/COQ6"/>
</dbReference>
<dbReference type="InterPro" id="IPR036188">
    <property type="entry name" value="FAD/NAD-bd_sf"/>
</dbReference>